<evidence type="ECO:0000313" key="2">
    <source>
        <dbReference type="EMBL" id="VFV45608.1"/>
    </source>
</evidence>
<dbReference type="Proteomes" id="UP000386466">
    <property type="component" value="Unassembled WGS sequence"/>
</dbReference>
<dbReference type="InterPro" id="IPR045001">
    <property type="entry name" value="DRG"/>
</dbReference>
<organism evidence="2 3">
    <name type="scientific">Lynx pardinus</name>
    <name type="common">Iberian lynx</name>
    <name type="synonym">Felis pardina</name>
    <dbReference type="NCBI Taxonomy" id="191816"/>
    <lineage>
        <taxon>Eukaryota</taxon>
        <taxon>Metazoa</taxon>
        <taxon>Chordata</taxon>
        <taxon>Craniata</taxon>
        <taxon>Vertebrata</taxon>
        <taxon>Euteleostomi</taxon>
        <taxon>Mammalia</taxon>
        <taxon>Eutheria</taxon>
        <taxon>Laurasiatheria</taxon>
        <taxon>Carnivora</taxon>
        <taxon>Feliformia</taxon>
        <taxon>Felidae</taxon>
        <taxon>Felinae</taxon>
        <taxon>Lynx</taxon>
    </lineage>
</organism>
<dbReference type="InterPro" id="IPR031662">
    <property type="entry name" value="GTP-binding_2"/>
</dbReference>
<keyword evidence="3" id="KW-1185">Reference proteome</keyword>
<dbReference type="AlphaFoldDB" id="A0A485PMM1"/>
<dbReference type="GO" id="GO:0005525">
    <property type="term" value="F:GTP binding"/>
    <property type="evidence" value="ECO:0007669"/>
    <property type="project" value="InterPro"/>
</dbReference>
<feature type="non-terminal residue" evidence="2">
    <location>
        <position position="1"/>
    </location>
</feature>
<name>A0A485PMM1_LYNPA</name>
<evidence type="ECO:0000259" key="1">
    <source>
        <dbReference type="Pfam" id="PF16897"/>
    </source>
</evidence>
<accession>A0A485PMM1</accession>
<dbReference type="Pfam" id="PF16897">
    <property type="entry name" value="MMR_HSR1_Xtn"/>
    <property type="match status" value="1"/>
</dbReference>
<evidence type="ECO:0000313" key="3">
    <source>
        <dbReference type="Proteomes" id="UP000386466"/>
    </source>
</evidence>
<sequence>KIIENKLEGFSIHLNNNPAYIGFKKKDKGGIHLTATCSRSELDAEIVKSILVEYKINKAGVAPHSDATVEDLVGAVEGNRVYIGCIYASNKIDRVSIEESGIIYKGPHCASISAHR</sequence>
<dbReference type="Gene3D" id="6.10.140.1070">
    <property type="match status" value="1"/>
</dbReference>
<dbReference type="PANTHER" id="PTHR43127">
    <property type="entry name" value="DEVELOPMENTALLY-REGULATED GTP-BINDING PROTEIN 2"/>
    <property type="match status" value="1"/>
</dbReference>
<reference evidence="2 3" key="1">
    <citation type="submission" date="2019-01" db="EMBL/GenBank/DDBJ databases">
        <authorList>
            <person name="Alioto T."/>
            <person name="Alioto T."/>
        </authorList>
    </citation>
    <scope>NUCLEOTIDE SEQUENCE [LARGE SCALE GENOMIC DNA]</scope>
</reference>
<protein>
    <submittedName>
        <fullName evidence="2">Developmentally-regulated gtp-binding protein 1</fullName>
    </submittedName>
</protein>
<proteinExistence type="predicted"/>
<feature type="domain" description="GTP binding protein second" evidence="1">
    <location>
        <begin position="28"/>
        <end position="115"/>
    </location>
</feature>
<dbReference type="EMBL" id="CAAGRJ010037721">
    <property type="protein sequence ID" value="VFV45608.1"/>
    <property type="molecule type" value="Genomic_DNA"/>
</dbReference>
<dbReference type="GO" id="GO:0003924">
    <property type="term" value="F:GTPase activity"/>
    <property type="evidence" value="ECO:0007669"/>
    <property type="project" value="InterPro"/>
</dbReference>
<gene>
    <name evidence="2" type="ORF">LYPA_23C006201</name>
</gene>